<evidence type="ECO:0000313" key="9">
    <source>
        <dbReference type="EMBL" id="MBU3853200.1"/>
    </source>
</evidence>
<dbReference type="PANTHER" id="PTHR30572:SF18">
    <property type="entry name" value="ABC-TYPE MACROLIDE FAMILY EXPORT SYSTEM PERMEASE COMPONENT 2"/>
    <property type="match status" value="1"/>
</dbReference>
<evidence type="ECO:0000256" key="5">
    <source>
        <dbReference type="ARBA" id="ARBA00023136"/>
    </source>
</evidence>
<feature type="transmembrane region" description="Helical" evidence="6">
    <location>
        <begin position="320"/>
        <end position="338"/>
    </location>
</feature>
<organism evidence="9 10">
    <name type="scientific">Candidatus Paraprevotella stercoravium</name>
    <dbReference type="NCBI Taxonomy" id="2838725"/>
    <lineage>
        <taxon>Bacteria</taxon>
        <taxon>Pseudomonadati</taxon>
        <taxon>Bacteroidota</taxon>
        <taxon>Bacteroidia</taxon>
        <taxon>Bacteroidales</taxon>
        <taxon>Prevotellaceae</taxon>
        <taxon>Paraprevotella</taxon>
    </lineage>
</organism>
<sequence length="783" mass="89664">MKYLLYFFRRYKLASLLNLLGLSMAIALFYLFQTQTEYNRNYNTSLKDYQRTYRVETSSFTSQPYDWNIVFPIEIVSYWQNLPHIEQISSLCALTEQVETEYKGMSYQLSYLDLGSNAIGFWGIRMQSDANSAQADLPEYILSEKTARRIFGAENPVGKTLFITEENRKRPVTIQGIYQDFPDNSSIKNGLIRRREHFHLGNWSNWNYEIFVRLDDPKNKISVEKALTESFFQSSKKDSFRLLPVQQANFNKLTQANGSRYRPSDHMMSIISILALLVGLFNFTNFSQAQAPLRMRSMITRKVMGASTASLRREMVLENIFLSAVALAGAALLILIFQKSPECMSLVSGDISFQNHGQLTGITLLTTLGIGILSALFSAWYATSIPSALVLKGSFGQSPRGKKLRWIILTGQFVVAFAMTLYALVMTGQTHYIFNADYGFNKDKVLYAQIPNAAINKKDYLKQEITRLPFIKSSSFAANILGNADLYMYWGRGSGNHRISFQALCVDADFLKTMDIKIAKGRDFNPQDSKGAYILNQTMSRKFPWLSLNQPINKNIKDWNTPEGHYPVVGICENYKLTSMRYDSHTIPAAFVIMGPDMADWGDRNKKIFVRIAQGYDKLEAKKQLEQLIKQLDTEESCEFRFLDEDLQITYEEEFLFIAQVRFFAFICIFITLIGVFCLTLFETEYRRKEIAIRKIMGSTVHEVLLLFAGRYLIPLLAAFVLAVPIGYLISTKWLQNFAEHTPIYWWFFPLAFLMVSTVVLLTVVLQSGRVATENPVNSIKTE</sequence>
<feature type="transmembrane region" description="Helical" evidence="6">
    <location>
        <begin position="744"/>
        <end position="766"/>
    </location>
</feature>
<name>A0A9E2L6Y8_9BACT</name>
<evidence type="ECO:0000256" key="2">
    <source>
        <dbReference type="ARBA" id="ARBA00022475"/>
    </source>
</evidence>
<feature type="domain" description="MacB-like periplasmic core" evidence="8">
    <location>
        <begin position="15"/>
        <end position="229"/>
    </location>
</feature>
<feature type="transmembrane region" description="Helical" evidence="6">
    <location>
        <begin position="267"/>
        <end position="286"/>
    </location>
</feature>
<feature type="domain" description="ABC3 transporter permease C-terminal" evidence="7">
    <location>
        <begin position="663"/>
        <end position="776"/>
    </location>
</feature>
<dbReference type="Pfam" id="PF12704">
    <property type="entry name" value="MacB_PCD"/>
    <property type="match status" value="2"/>
</dbReference>
<feature type="transmembrane region" description="Helical" evidence="6">
    <location>
        <begin position="358"/>
        <end position="383"/>
    </location>
</feature>
<evidence type="ECO:0000256" key="6">
    <source>
        <dbReference type="SAM" id="Phobius"/>
    </source>
</evidence>
<evidence type="ECO:0000256" key="4">
    <source>
        <dbReference type="ARBA" id="ARBA00022989"/>
    </source>
</evidence>
<evidence type="ECO:0000259" key="7">
    <source>
        <dbReference type="Pfam" id="PF02687"/>
    </source>
</evidence>
<dbReference type="GO" id="GO:0022857">
    <property type="term" value="F:transmembrane transporter activity"/>
    <property type="evidence" value="ECO:0007669"/>
    <property type="project" value="TreeGrafter"/>
</dbReference>
<keyword evidence="5 6" id="KW-0472">Membrane</keyword>
<keyword evidence="3 6" id="KW-0812">Transmembrane</keyword>
<evidence type="ECO:0000259" key="8">
    <source>
        <dbReference type="Pfam" id="PF12704"/>
    </source>
</evidence>
<proteinExistence type="predicted"/>
<feature type="domain" description="MacB-like periplasmic core" evidence="8">
    <location>
        <begin position="467"/>
        <end position="628"/>
    </location>
</feature>
<dbReference type="EMBL" id="JAHLFU010000100">
    <property type="protein sequence ID" value="MBU3853200.1"/>
    <property type="molecule type" value="Genomic_DNA"/>
</dbReference>
<dbReference type="AlphaFoldDB" id="A0A9E2L6Y8"/>
<gene>
    <name evidence="9" type="ORF">H9789_05180</name>
</gene>
<feature type="transmembrane region" description="Helical" evidence="6">
    <location>
        <begin position="12"/>
        <end position="32"/>
    </location>
</feature>
<protein>
    <submittedName>
        <fullName evidence="9">ABC transporter permease</fullName>
    </submittedName>
</protein>
<dbReference type="InterPro" id="IPR050250">
    <property type="entry name" value="Macrolide_Exporter_MacB"/>
</dbReference>
<feature type="transmembrane region" description="Helical" evidence="6">
    <location>
        <begin position="704"/>
        <end position="724"/>
    </location>
</feature>
<keyword evidence="4 6" id="KW-1133">Transmembrane helix</keyword>
<reference evidence="9" key="1">
    <citation type="journal article" date="2021" name="PeerJ">
        <title>Extensive microbial diversity within the chicken gut microbiome revealed by metagenomics and culture.</title>
        <authorList>
            <person name="Gilroy R."/>
            <person name="Ravi A."/>
            <person name="Getino M."/>
            <person name="Pursley I."/>
            <person name="Horton D.L."/>
            <person name="Alikhan N.F."/>
            <person name="Baker D."/>
            <person name="Gharbi K."/>
            <person name="Hall N."/>
            <person name="Watson M."/>
            <person name="Adriaenssens E.M."/>
            <person name="Foster-Nyarko E."/>
            <person name="Jarju S."/>
            <person name="Secka A."/>
            <person name="Antonio M."/>
            <person name="Oren A."/>
            <person name="Chaudhuri R.R."/>
            <person name="La Ragione R."/>
            <person name="Hildebrand F."/>
            <person name="Pallen M.J."/>
        </authorList>
    </citation>
    <scope>NUCLEOTIDE SEQUENCE</scope>
    <source>
        <strain evidence="9">G3-2149</strain>
    </source>
</reference>
<dbReference type="GO" id="GO:0005886">
    <property type="term" value="C:plasma membrane"/>
    <property type="evidence" value="ECO:0007669"/>
    <property type="project" value="UniProtKB-SubCell"/>
</dbReference>
<dbReference type="PANTHER" id="PTHR30572">
    <property type="entry name" value="MEMBRANE COMPONENT OF TRANSPORTER-RELATED"/>
    <property type="match status" value="1"/>
</dbReference>
<comment type="caution">
    <text evidence="9">The sequence shown here is derived from an EMBL/GenBank/DDBJ whole genome shotgun (WGS) entry which is preliminary data.</text>
</comment>
<evidence type="ECO:0000256" key="1">
    <source>
        <dbReference type="ARBA" id="ARBA00004651"/>
    </source>
</evidence>
<evidence type="ECO:0000313" key="10">
    <source>
        <dbReference type="Proteomes" id="UP000823865"/>
    </source>
</evidence>
<evidence type="ECO:0000256" key="3">
    <source>
        <dbReference type="ARBA" id="ARBA00022692"/>
    </source>
</evidence>
<feature type="transmembrane region" description="Helical" evidence="6">
    <location>
        <begin position="663"/>
        <end position="683"/>
    </location>
</feature>
<dbReference type="InterPro" id="IPR025857">
    <property type="entry name" value="MacB_PCD"/>
</dbReference>
<keyword evidence="2" id="KW-1003">Cell membrane</keyword>
<feature type="domain" description="ABC3 transporter permease C-terminal" evidence="7">
    <location>
        <begin position="270"/>
        <end position="384"/>
    </location>
</feature>
<feature type="transmembrane region" description="Helical" evidence="6">
    <location>
        <begin position="404"/>
        <end position="425"/>
    </location>
</feature>
<dbReference type="Pfam" id="PF02687">
    <property type="entry name" value="FtsX"/>
    <property type="match status" value="2"/>
</dbReference>
<comment type="subcellular location">
    <subcellularLocation>
        <location evidence="1">Cell membrane</location>
        <topology evidence="1">Multi-pass membrane protein</topology>
    </subcellularLocation>
</comment>
<accession>A0A9E2L6Y8</accession>
<dbReference type="Proteomes" id="UP000823865">
    <property type="component" value="Unassembled WGS sequence"/>
</dbReference>
<reference evidence="9" key="2">
    <citation type="submission" date="2021-04" db="EMBL/GenBank/DDBJ databases">
        <authorList>
            <person name="Gilroy R."/>
        </authorList>
    </citation>
    <scope>NUCLEOTIDE SEQUENCE</scope>
    <source>
        <strain evidence="9">G3-2149</strain>
    </source>
</reference>
<dbReference type="InterPro" id="IPR003838">
    <property type="entry name" value="ABC3_permease_C"/>
</dbReference>